<feature type="compositionally biased region" description="Acidic residues" evidence="1">
    <location>
        <begin position="56"/>
        <end position="67"/>
    </location>
</feature>
<evidence type="ECO:0000313" key="2">
    <source>
        <dbReference type="EMBL" id="KAK2071786.1"/>
    </source>
</evidence>
<organism evidence="2 3">
    <name type="scientific">Phyllachora maydis</name>
    <dbReference type="NCBI Taxonomy" id="1825666"/>
    <lineage>
        <taxon>Eukaryota</taxon>
        <taxon>Fungi</taxon>
        <taxon>Dikarya</taxon>
        <taxon>Ascomycota</taxon>
        <taxon>Pezizomycotina</taxon>
        <taxon>Sordariomycetes</taxon>
        <taxon>Sordariomycetidae</taxon>
        <taxon>Phyllachorales</taxon>
        <taxon>Phyllachoraceae</taxon>
        <taxon>Phyllachora</taxon>
    </lineage>
</organism>
<accession>A0AAD9I688</accession>
<protein>
    <submittedName>
        <fullName evidence="2">Uncharacterized protein</fullName>
    </submittedName>
</protein>
<feature type="compositionally biased region" description="Low complexity" evidence="1">
    <location>
        <begin position="127"/>
        <end position="150"/>
    </location>
</feature>
<dbReference type="EMBL" id="JAQQPM010000005">
    <property type="protein sequence ID" value="KAK2071786.1"/>
    <property type="molecule type" value="Genomic_DNA"/>
</dbReference>
<reference evidence="2" key="1">
    <citation type="journal article" date="2023" name="Mol. Plant Microbe Interact.">
        <title>Elucidating the Obligate Nature and Biological Capacity of an Invasive Fungal Corn Pathogen.</title>
        <authorList>
            <person name="MacCready J.S."/>
            <person name="Roggenkamp E.M."/>
            <person name="Gdanetz K."/>
            <person name="Chilvers M.I."/>
        </authorList>
    </citation>
    <scope>NUCLEOTIDE SEQUENCE</scope>
    <source>
        <strain evidence="2">PM02</strain>
    </source>
</reference>
<keyword evidence="3" id="KW-1185">Reference proteome</keyword>
<gene>
    <name evidence="2" type="ORF">P8C59_006182</name>
</gene>
<feature type="region of interest" description="Disordered" evidence="1">
    <location>
        <begin position="126"/>
        <end position="167"/>
    </location>
</feature>
<feature type="region of interest" description="Disordered" evidence="1">
    <location>
        <begin position="1"/>
        <end position="101"/>
    </location>
</feature>
<evidence type="ECO:0000313" key="3">
    <source>
        <dbReference type="Proteomes" id="UP001217918"/>
    </source>
</evidence>
<dbReference type="AlphaFoldDB" id="A0AAD9I688"/>
<feature type="compositionally biased region" description="Low complexity" evidence="1">
    <location>
        <begin position="72"/>
        <end position="86"/>
    </location>
</feature>
<name>A0AAD9I688_9PEZI</name>
<proteinExistence type="predicted"/>
<comment type="caution">
    <text evidence="2">The sequence shown here is derived from an EMBL/GenBank/DDBJ whole genome shotgun (WGS) entry which is preliminary data.</text>
</comment>
<evidence type="ECO:0000256" key="1">
    <source>
        <dbReference type="SAM" id="MobiDB-lite"/>
    </source>
</evidence>
<dbReference type="Proteomes" id="UP001217918">
    <property type="component" value="Unassembled WGS sequence"/>
</dbReference>
<sequence length="167" mass="17874">MYGSYGSYSAMATPRDIAPRPLSSRAQDASCAFPSWPRRSSLSASDCEERPTSYLSDEDLFLGDATEDDAHSVSSSAGSCASPTQSPQIRPMTDADVEELERERAAYQREVVRFLLNEKERRRQQALRRAAAAGAAAAASSSAHAPGSARKSPKSKLSSMTPIAEAA</sequence>